<keyword evidence="1" id="KW-1133">Transmembrane helix</keyword>
<evidence type="ECO:0000313" key="3">
    <source>
        <dbReference type="Proteomes" id="UP000092445"/>
    </source>
</evidence>
<evidence type="ECO:0000256" key="1">
    <source>
        <dbReference type="SAM" id="Phobius"/>
    </source>
</evidence>
<dbReference type="EnsemblMetazoa" id="GPAI036791-RA">
    <property type="protein sequence ID" value="GPAI036791-PA"/>
    <property type="gene ID" value="GPAI036791"/>
</dbReference>
<accession>A0A1B0A7L3</accession>
<keyword evidence="1" id="KW-0472">Membrane</keyword>
<proteinExistence type="predicted"/>
<keyword evidence="1" id="KW-0812">Transmembrane</keyword>
<reference evidence="2" key="2">
    <citation type="submission" date="2020-05" db="UniProtKB">
        <authorList>
            <consortium name="EnsemblMetazoa"/>
        </authorList>
    </citation>
    <scope>IDENTIFICATION</scope>
    <source>
        <strain evidence="2">IAEA</strain>
    </source>
</reference>
<protein>
    <submittedName>
        <fullName evidence="2">Uncharacterized protein</fullName>
    </submittedName>
</protein>
<name>A0A1B0A7L3_GLOPL</name>
<evidence type="ECO:0000313" key="2">
    <source>
        <dbReference type="EnsemblMetazoa" id="GPAI036791-PA"/>
    </source>
</evidence>
<sequence>MRIDRETSIKFGTTDFWVPGDYKDYGTKENDVPEISGIYFYVHMGCDGLAIIVAIWMLMCLRVPVQMRIGRLPLDVPISISPLPLVAVAESNFFICNEVTRAEGNGSPDPELAGLVTYLNSINIEDYLSITDNIIYLKV</sequence>
<dbReference type="AlphaFoldDB" id="A0A1B0A7L3"/>
<dbReference type="Proteomes" id="UP000092445">
    <property type="component" value="Unassembled WGS sequence"/>
</dbReference>
<organism evidence="2 3">
    <name type="scientific">Glossina pallidipes</name>
    <name type="common">Tsetse fly</name>
    <dbReference type="NCBI Taxonomy" id="7398"/>
    <lineage>
        <taxon>Eukaryota</taxon>
        <taxon>Metazoa</taxon>
        <taxon>Ecdysozoa</taxon>
        <taxon>Arthropoda</taxon>
        <taxon>Hexapoda</taxon>
        <taxon>Insecta</taxon>
        <taxon>Pterygota</taxon>
        <taxon>Neoptera</taxon>
        <taxon>Endopterygota</taxon>
        <taxon>Diptera</taxon>
        <taxon>Brachycera</taxon>
        <taxon>Muscomorpha</taxon>
        <taxon>Hippoboscoidea</taxon>
        <taxon>Glossinidae</taxon>
        <taxon>Glossina</taxon>
    </lineage>
</organism>
<reference evidence="3" key="1">
    <citation type="submission" date="2014-03" db="EMBL/GenBank/DDBJ databases">
        <authorList>
            <person name="Aksoy S."/>
            <person name="Warren W."/>
            <person name="Wilson R.K."/>
        </authorList>
    </citation>
    <scope>NUCLEOTIDE SEQUENCE [LARGE SCALE GENOMIC DNA]</scope>
    <source>
        <strain evidence="3">IAEA</strain>
    </source>
</reference>
<feature type="transmembrane region" description="Helical" evidence="1">
    <location>
        <begin position="38"/>
        <end position="61"/>
    </location>
</feature>
<keyword evidence="3" id="KW-1185">Reference proteome</keyword>
<dbReference type="VEuPathDB" id="VectorBase:GPAI036791"/>